<dbReference type="InterPro" id="IPR027417">
    <property type="entry name" value="P-loop_NTPase"/>
</dbReference>
<sequence length="1057" mass="123769">MVDVKEISKEREFYNLIHTKANDKPPSISFIDYDFLKDTEKEMLNLQGHQIFIKNLFDPHTRYKRLLLNHSTGTGKTIVILSIAEMYIKYFKKLKQQPTFTIIGFTEDIIVRELVKYVDFGYITESEKQELDILRKSKLEKDILRRRGLKSTIKRKITDKSRGGYYKFLGYQKFANDLFIITPLGLENKVTYNYIYEDANLFQNRVKDLIEKKHIMINRVLLESFKYGFIACDEIHNVYNARSKNNRGMAIEYMLRTLEEEDPISTPKIIFASATPLTGSAGEIVDLMNLLIPDREFIRSDFFDKGNEFKPDALEKIGKICSGYVSFLKDTNIKEYPKRIFEGVSMFNINYLKFTPCNMSKFQEDTLALIKDKDKVIDSLLATNTYTLYDIAFPNPKDSKVGLYDSSKIYPIIENAPKEWKDQIGIEAEGTNIITGSFLEQKNIVKYSEKYKQLLNLIINVLDNKDPGKIIIYHYYVGTSGVLLIKELLLKNGFLDDTSIPLSNTRCSICGKELQHHKKEDHQFKPVRVLLAYGEISSELDKTLTKFNDKNNIYGHEYRILIGSRVIHEGIDFNCIRFMYILSLPRDISTLIQVFGRAVRRRSHILLPSEYRNVRIYILVSSFDSSRISPELLNYKRKIDIYLKIQLVERELRRYAIDNFINFDKMNLPDKPTIDGLPFKPAFQYKATKEIQNNEVTTFTAYDYSIIEERTIIKILKKLFAYRPVWTEDDLWKVVKDPFVEIKTAYDHSTFSKENFILALDFLVNMSFVENLENISLNNDVNTPYINIGEESRRVVFQNPYYILCSTDELGIPIVDYDTFMRMDISETDNIISINSYIDNTIDETTFLKYKKEYMDSYTKDTLLSLSKIHYRFHYTVMRYKIEGDPIKGLNDLFDLYDELNAIIYYDNFISTEVANSFGQVSKTKPIGFKSGDKSFIYVKGKWIQIITSLLKLNVYKEGEYVGFTKYLTNEPEFKLRRGIDFIEKTLDKRKIDRGRSCVTLHSKVINDIADYVKVDVKRTKLACDIILDKMLKLQFKELQKTKGIRYYLFFWDINPI</sequence>
<dbReference type="SUPFAM" id="SSF52540">
    <property type="entry name" value="P-loop containing nucleoside triphosphate hydrolases"/>
    <property type="match status" value="1"/>
</dbReference>
<dbReference type="Gene3D" id="3.40.50.300">
    <property type="entry name" value="P-loop containing nucleotide triphosphate hydrolases"/>
    <property type="match status" value="2"/>
</dbReference>
<name>A0A6C0LJ06_9ZZZZ</name>
<evidence type="ECO:0000313" key="2">
    <source>
        <dbReference type="EMBL" id="QHU30497.1"/>
    </source>
</evidence>
<dbReference type="PROSITE" id="PS51194">
    <property type="entry name" value="HELICASE_CTER"/>
    <property type="match status" value="1"/>
</dbReference>
<dbReference type="InterPro" id="IPR001650">
    <property type="entry name" value="Helicase_C-like"/>
</dbReference>
<dbReference type="AlphaFoldDB" id="A0A6C0LJ06"/>
<dbReference type="Pfam" id="PF00271">
    <property type="entry name" value="Helicase_C"/>
    <property type="match status" value="1"/>
</dbReference>
<accession>A0A6C0LJ06</accession>
<protein>
    <recommendedName>
        <fullName evidence="1">Helicase C-terminal domain-containing protein</fullName>
    </recommendedName>
</protein>
<organism evidence="2">
    <name type="scientific">viral metagenome</name>
    <dbReference type="NCBI Taxonomy" id="1070528"/>
    <lineage>
        <taxon>unclassified sequences</taxon>
        <taxon>metagenomes</taxon>
        <taxon>organismal metagenomes</taxon>
    </lineage>
</organism>
<dbReference type="EMBL" id="MN740509">
    <property type="protein sequence ID" value="QHU30497.1"/>
    <property type="molecule type" value="Genomic_DNA"/>
</dbReference>
<proteinExistence type="predicted"/>
<dbReference type="Pfam" id="PF04851">
    <property type="entry name" value="ResIII"/>
    <property type="match status" value="1"/>
</dbReference>
<dbReference type="CDD" id="cd18785">
    <property type="entry name" value="SF2_C"/>
    <property type="match status" value="1"/>
</dbReference>
<dbReference type="GO" id="GO:0005524">
    <property type="term" value="F:ATP binding"/>
    <property type="evidence" value="ECO:0007669"/>
    <property type="project" value="InterPro"/>
</dbReference>
<dbReference type="InterPro" id="IPR006935">
    <property type="entry name" value="Helicase/UvrB_N"/>
</dbReference>
<reference evidence="2" key="1">
    <citation type="journal article" date="2020" name="Nature">
        <title>Giant virus diversity and host interactions through global metagenomics.</title>
        <authorList>
            <person name="Schulz F."/>
            <person name="Roux S."/>
            <person name="Paez-Espino D."/>
            <person name="Jungbluth S."/>
            <person name="Walsh D.A."/>
            <person name="Denef V.J."/>
            <person name="McMahon K.D."/>
            <person name="Konstantinidis K.T."/>
            <person name="Eloe-Fadrosh E.A."/>
            <person name="Kyrpides N.C."/>
            <person name="Woyke T."/>
        </authorList>
    </citation>
    <scope>NUCLEOTIDE SEQUENCE</scope>
    <source>
        <strain evidence="2">GVMAG-M-3300027833-19</strain>
    </source>
</reference>
<dbReference type="GO" id="GO:0003677">
    <property type="term" value="F:DNA binding"/>
    <property type="evidence" value="ECO:0007669"/>
    <property type="project" value="InterPro"/>
</dbReference>
<evidence type="ECO:0000259" key="1">
    <source>
        <dbReference type="PROSITE" id="PS51194"/>
    </source>
</evidence>
<dbReference type="SMART" id="SM00490">
    <property type="entry name" value="HELICc"/>
    <property type="match status" value="1"/>
</dbReference>
<feature type="domain" description="Helicase C-terminal" evidence="1">
    <location>
        <begin position="453"/>
        <end position="653"/>
    </location>
</feature>
<dbReference type="GO" id="GO:0016787">
    <property type="term" value="F:hydrolase activity"/>
    <property type="evidence" value="ECO:0007669"/>
    <property type="project" value="InterPro"/>
</dbReference>